<accession>A0A9D4IRX2</accession>
<organism evidence="2 3">
    <name type="scientific">Dreissena polymorpha</name>
    <name type="common">Zebra mussel</name>
    <name type="synonym">Mytilus polymorpha</name>
    <dbReference type="NCBI Taxonomy" id="45954"/>
    <lineage>
        <taxon>Eukaryota</taxon>
        <taxon>Metazoa</taxon>
        <taxon>Spiralia</taxon>
        <taxon>Lophotrochozoa</taxon>
        <taxon>Mollusca</taxon>
        <taxon>Bivalvia</taxon>
        <taxon>Autobranchia</taxon>
        <taxon>Heteroconchia</taxon>
        <taxon>Euheterodonta</taxon>
        <taxon>Imparidentia</taxon>
        <taxon>Neoheterodontei</taxon>
        <taxon>Myida</taxon>
        <taxon>Dreissenoidea</taxon>
        <taxon>Dreissenidae</taxon>
        <taxon>Dreissena</taxon>
    </lineage>
</organism>
<protein>
    <submittedName>
        <fullName evidence="2">Uncharacterized protein</fullName>
    </submittedName>
</protein>
<gene>
    <name evidence="2" type="ORF">DPMN_160671</name>
</gene>
<dbReference type="Proteomes" id="UP000828390">
    <property type="component" value="Unassembled WGS sequence"/>
</dbReference>
<reference evidence="2" key="2">
    <citation type="submission" date="2020-11" db="EMBL/GenBank/DDBJ databases">
        <authorList>
            <person name="McCartney M.A."/>
            <person name="Auch B."/>
            <person name="Kono T."/>
            <person name="Mallez S."/>
            <person name="Becker A."/>
            <person name="Gohl D.M."/>
            <person name="Silverstein K.A.T."/>
            <person name="Koren S."/>
            <person name="Bechman K.B."/>
            <person name="Herman A."/>
            <person name="Abrahante J.E."/>
            <person name="Garbe J."/>
        </authorList>
    </citation>
    <scope>NUCLEOTIDE SEQUENCE</scope>
    <source>
        <strain evidence="2">Duluth1</strain>
        <tissue evidence="2">Whole animal</tissue>
    </source>
</reference>
<name>A0A9D4IRX2_DREPO</name>
<dbReference type="AlphaFoldDB" id="A0A9D4IRX2"/>
<evidence type="ECO:0000256" key="1">
    <source>
        <dbReference type="SAM" id="MobiDB-lite"/>
    </source>
</evidence>
<evidence type="ECO:0000313" key="2">
    <source>
        <dbReference type="EMBL" id="KAH3782752.1"/>
    </source>
</evidence>
<proteinExistence type="predicted"/>
<keyword evidence="3" id="KW-1185">Reference proteome</keyword>
<dbReference type="EMBL" id="JAIWYP010000008">
    <property type="protein sequence ID" value="KAH3782752.1"/>
    <property type="molecule type" value="Genomic_DNA"/>
</dbReference>
<feature type="region of interest" description="Disordered" evidence="1">
    <location>
        <begin position="60"/>
        <end position="91"/>
    </location>
</feature>
<sequence>MGHNCKPQYLAQMGFNGFPGPLWPGKTHAYPFSVAHVRPQTSKGITDLLLINAIRPSNTLEGRTRGRPSYLAGKSLTKKGHAPPPTDPRKFKKFRFKNFNSSAAIRIPSSVPINHYLALLVGCRPIRH</sequence>
<evidence type="ECO:0000313" key="3">
    <source>
        <dbReference type="Proteomes" id="UP000828390"/>
    </source>
</evidence>
<reference evidence="2" key="1">
    <citation type="journal article" date="2019" name="bioRxiv">
        <title>The Genome of the Zebra Mussel, Dreissena polymorpha: A Resource for Invasive Species Research.</title>
        <authorList>
            <person name="McCartney M.A."/>
            <person name="Auch B."/>
            <person name="Kono T."/>
            <person name="Mallez S."/>
            <person name="Zhang Y."/>
            <person name="Obille A."/>
            <person name="Becker A."/>
            <person name="Abrahante J.E."/>
            <person name="Garbe J."/>
            <person name="Badalamenti J.P."/>
            <person name="Herman A."/>
            <person name="Mangelson H."/>
            <person name="Liachko I."/>
            <person name="Sullivan S."/>
            <person name="Sone E.D."/>
            <person name="Koren S."/>
            <person name="Silverstein K.A.T."/>
            <person name="Beckman K.B."/>
            <person name="Gohl D.M."/>
        </authorList>
    </citation>
    <scope>NUCLEOTIDE SEQUENCE</scope>
    <source>
        <strain evidence="2">Duluth1</strain>
        <tissue evidence="2">Whole animal</tissue>
    </source>
</reference>
<comment type="caution">
    <text evidence="2">The sequence shown here is derived from an EMBL/GenBank/DDBJ whole genome shotgun (WGS) entry which is preliminary data.</text>
</comment>